<dbReference type="AlphaFoldDB" id="A0A381NDN7"/>
<organism evidence="1">
    <name type="scientific">marine metagenome</name>
    <dbReference type="NCBI Taxonomy" id="408172"/>
    <lineage>
        <taxon>unclassified sequences</taxon>
        <taxon>metagenomes</taxon>
        <taxon>ecological metagenomes</taxon>
    </lineage>
</organism>
<evidence type="ECO:0008006" key="2">
    <source>
        <dbReference type="Google" id="ProtNLM"/>
    </source>
</evidence>
<evidence type="ECO:0000313" key="1">
    <source>
        <dbReference type="EMBL" id="SUZ51643.1"/>
    </source>
</evidence>
<gene>
    <name evidence="1" type="ORF">METZ01_LOCUS4497</name>
</gene>
<protein>
    <recommendedName>
        <fullName evidence="2">Membrane or secreted protein</fullName>
    </recommendedName>
</protein>
<reference evidence="1" key="1">
    <citation type="submission" date="2018-05" db="EMBL/GenBank/DDBJ databases">
        <authorList>
            <person name="Lanie J.A."/>
            <person name="Ng W.-L."/>
            <person name="Kazmierczak K.M."/>
            <person name="Andrzejewski T.M."/>
            <person name="Davidsen T.M."/>
            <person name="Wayne K.J."/>
            <person name="Tettelin H."/>
            <person name="Glass J.I."/>
            <person name="Rusch D."/>
            <person name="Podicherti R."/>
            <person name="Tsui H.-C.T."/>
            <person name="Winkler M.E."/>
        </authorList>
    </citation>
    <scope>NUCLEOTIDE SEQUENCE</scope>
</reference>
<dbReference type="EMBL" id="UINC01000232">
    <property type="protein sequence ID" value="SUZ51643.1"/>
    <property type="molecule type" value="Genomic_DNA"/>
</dbReference>
<sequence>MLYVITFLLLVIAFAGISIKIILKKNGKFSGTCASANPFLNKNNEPCGICGKLPNETDCKDPKINLN</sequence>
<accession>A0A381NDN7</accession>
<name>A0A381NDN7_9ZZZZ</name>
<proteinExistence type="predicted"/>